<dbReference type="Gene3D" id="3.40.50.300">
    <property type="entry name" value="P-loop containing nucleotide triphosphate hydrolases"/>
    <property type="match status" value="1"/>
</dbReference>
<feature type="region of interest" description="Disordered" evidence="4">
    <location>
        <begin position="1"/>
        <end position="28"/>
    </location>
</feature>
<feature type="domain" description="ABC transporter" evidence="5">
    <location>
        <begin position="41"/>
        <end position="255"/>
    </location>
</feature>
<proteinExistence type="predicted"/>
<feature type="compositionally biased region" description="Polar residues" evidence="4">
    <location>
        <begin position="14"/>
        <end position="26"/>
    </location>
</feature>
<evidence type="ECO:0000313" key="6">
    <source>
        <dbReference type="EMBL" id="NDO72125.1"/>
    </source>
</evidence>
<dbReference type="PANTHER" id="PTHR42939">
    <property type="entry name" value="ABC TRANSPORTER ATP-BINDING PROTEIN ALBC-RELATED"/>
    <property type="match status" value="1"/>
</dbReference>
<dbReference type="PROSITE" id="PS50893">
    <property type="entry name" value="ABC_TRANSPORTER_2"/>
    <property type="match status" value="1"/>
</dbReference>
<organism evidence="6 7">
    <name type="scientific">Schaedlerella arabinosiphila</name>
    <dbReference type="NCBI Taxonomy" id="2044587"/>
    <lineage>
        <taxon>Bacteria</taxon>
        <taxon>Bacillati</taxon>
        <taxon>Bacillota</taxon>
        <taxon>Clostridia</taxon>
        <taxon>Lachnospirales</taxon>
        <taxon>Lachnospiraceae</taxon>
        <taxon>Schaedlerella</taxon>
    </lineage>
</organism>
<dbReference type="CDD" id="cd03230">
    <property type="entry name" value="ABC_DR_subfamily_A"/>
    <property type="match status" value="1"/>
</dbReference>
<dbReference type="PANTHER" id="PTHR42939:SF1">
    <property type="entry name" value="ABC TRANSPORTER ATP-BINDING PROTEIN ALBC-RELATED"/>
    <property type="match status" value="1"/>
</dbReference>
<dbReference type="InterPro" id="IPR051782">
    <property type="entry name" value="ABC_Transporter_VariousFunc"/>
</dbReference>
<dbReference type="InterPro" id="IPR027417">
    <property type="entry name" value="P-loop_NTPase"/>
</dbReference>
<dbReference type="GO" id="GO:0016887">
    <property type="term" value="F:ATP hydrolysis activity"/>
    <property type="evidence" value="ECO:0007669"/>
    <property type="project" value="InterPro"/>
</dbReference>
<reference evidence="6 7" key="1">
    <citation type="submission" date="2019-07" db="EMBL/GenBank/DDBJ databases">
        <title>Draft genome sequences of 15 bacterial species constituting the stable defined intestinal microbiota of the GM15 gnotobiotic mouse model.</title>
        <authorList>
            <person name="Elie C."/>
            <person name="Mathieu A."/>
            <person name="Saliou A."/>
            <person name="Darnaud M."/>
            <person name="Leulier F."/>
            <person name="Tamellini A."/>
        </authorList>
    </citation>
    <scope>NUCLEOTIDE SEQUENCE [LARGE SCALE GENOMIC DNA]</scope>
    <source>
        <strain evidence="7">ASF 502</strain>
    </source>
</reference>
<dbReference type="GO" id="GO:0005524">
    <property type="term" value="F:ATP binding"/>
    <property type="evidence" value="ECO:0007669"/>
    <property type="project" value="UniProtKB-KW"/>
</dbReference>
<keyword evidence="2" id="KW-0547">Nucleotide-binding</keyword>
<evidence type="ECO:0000256" key="4">
    <source>
        <dbReference type="SAM" id="MobiDB-lite"/>
    </source>
</evidence>
<accession>A0A9X5CD77</accession>
<dbReference type="OrthoDB" id="9804819at2"/>
<evidence type="ECO:0000313" key="7">
    <source>
        <dbReference type="Proteomes" id="UP000474104"/>
    </source>
</evidence>
<dbReference type="InterPro" id="IPR003593">
    <property type="entry name" value="AAA+_ATPase"/>
</dbReference>
<evidence type="ECO:0000256" key="2">
    <source>
        <dbReference type="ARBA" id="ARBA00022741"/>
    </source>
</evidence>
<name>A0A9X5CD77_9FIRM</name>
<dbReference type="SMART" id="SM00382">
    <property type="entry name" value="AAA"/>
    <property type="match status" value="1"/>
</dbReference>
<gene>
    <name evidence="6" type="ORF">FMM80_27195</name>
</gene>
<dbReference type="SUPFAM" id="SSF52540">
    <property type="entry name" value="P-loop containing nucleoside triphosphate hydrolases"/>
    <property type="match status" value="1"/>
</dbReference>
<dbReference type="AlphaFoldDB" id="A0A9X5CD77"/>
<keyword evidence="3 6" id="KW-0067">ATP-binding</keyword>
<dbReference type="InterPro" id="IPR003439">
    <property type="entry name" value="ABC_transporter-like_ATP-bd"/>
</dbReference>
<protein>
    <submittedName>
        <fullName evidence="6">ABC transporter ATP-binding protein</fullName>
    </submittedName>
</protein>
<dbReference type="Proteomes" id="UP000474104">
    <property type="component" value="Unassembled WGS sequence"/>
</dbReference>
<comment type="caution">
    <text evidence="6">The sequence shown here is derived from an EMBL/GenBank/DDBJ whole genome shotgun (WGS) entry which is preliminary data.</text>
</comment>
<sequence length="259" mass="30258">MRDHDFLFQGSGESGQNRSGSDSSYGQERLQDCGRHRELLIELKGVSKSLDEKLILHRLNVQLPRNRIIGLAGRNGSGKSTLLKLMAGIWKPDEGRIFRYTKRISYLMPRDIFYRWMRVRDAVQFYQSHYQNFASEKACGLIENMGFDRKTLLRKLSDGQRELLMLILAICVESELYLLDEPLTGADAAFKRDIRRFLMEYLPEGASIVMATHLLRDFEQLFDQILFLDHGKIVEKDTEELRETCGMSVEQYYLERFRK</sequence>
<evidence type="ECO:0000256" key="3">
    <source>
        <dbReference type="ARBA" id="ARBA00022840"/>
    </source>
</evidence>
<dbReference type="RefSeq" id="WP_004082115.1">
    <property type="nucleotide sequence ID" value="NZ_CASCYM010000021.1"/>
</dbReference>
<keyword evidence="1" id="KW-0813">Transport</keyword>
<evidence type="ECO:0000256" key="1">
    <source>
        <dbReference type="ARBA" id="ARBA00022448"/>
    </source>
</evidence>
<dbReference type="Pfam" id="PF00005">
    <property type="entry name" value="ABC_tran"/>
    <property type="match status" value="1"/>
</dbReference>
<evidence type="ECO:0000259" key="5">
    <source>
        <dbReference type="PROSITE" id="PS50893"/>
    </source>
</evidence>
<dbReference type="EMBL" id="VIRB01000154">
    <property type="protein sequence ID" value="NDO72125.1"/>
    <property type="molecule type" value="Genomic_DNA"/>
</dbReference>